<dbReference type="GO" id="GO:0000156">
    <property type="term" value="F:phosphorelay response regulator activity"/>
    <property type="evidence" value="ECO:0007669"/>
    <property type="project" value="TreeGrafter"/>
</dbReference>
<dbReference type="SMART" id="SM00862">
    <property type="entry name" value="Trans_reg_C"/>
    <property type="match status" value="1"/>
</dbReference>
<keyword evidence="3" id="KW-0805">Transcription regulation</keyword>
<dbReference type="Pfam" id="PF00072">
    <property type="entry name" value="Response_reg"/>
    <property type="match status" value="1"/>
</dbReference>
<proteinExistence type="predicted"/>
<organism evidence="10 11">
    <name type="scientific">Helicobacter ganmani</name>
    <dbReference type="NCBI Taxonomy" id="60246"/>
    <lineage>
        <taxon>Bacteria</taxon>
        <taxon>Pseudomonadati</taxon>
        <taxon>Campylobacterota</taxon>
        <taxon>Epsilonproteobacteria</taxon>
        <taxon>Campylobacterales</taxon>
        <taxon>Helicobacteraceae</taxon>
        <taxon>Helicobacter</taxon>
    </lineage>
</organism>
<evidence type="ECO:0000256" key="4">
    <source>
        <dbReference type="ARBA" id="ARBA00023125"/>
    </source>
</evidence>
<feature type="domain" description="Response regulatory" evidence="8">
    <location>
        <begin position="4"/>
        <end position="118"/>
    </location>
</feature>
<evidence type="ECO:0000313" key="10">
    <source>
        <dbReference type="EMBL" id="RDU63011.1"/>
    </source>
</evidence>
<dbReference type="PANTHER" id="PTHR48111">
    <property type="entry name" value="REGULATOR OF RPOS"/>
    <property type="match status" value="1"/>
</dbReference>
<dbReference type="PROSITE" id="PS50110">
    <property type="entry name" value="RESPONSE_REGULATORY"/>
    <property type="match status" value="1"/>
</dbReference>
<dbReference type="InterPro" id="IPR001867">
    <property type="entry name" value="OmpR/PhoB-type_DNA-bd"/>
</dbReference>
<dbReference type="GeneID" id="82535673"/>
<dbReference type="Gene3D" id="1.10.10.10">
    <property type="entry name" value="Winged helix-like DNA-binding domain superfamily/Winged helix DNA-binding domain"/>
    <property type="match status" value="1"/>
</dbReference>
<dbReference type="PROSITE" id="PS51755">
    <property type="entry name" value="OMPR_PHOB"/>
    <property type="match status" value="1"/>
</dbReference>
<dbReference type="SUPFAM" id="SSF52172">
    <property type="entry name" value="CheY-like"/>
    <property type="match status" value="1"/>
</dbReference>
<keyword evidence="4 7" id="KW-0238">DNA-binding</keyword>
<evidence type="ECO:0000256" key="2">
    <source>
        <dbReference type="ARBA" id="ARBA00023012"/>
    </source>
</evidence>
<evidence type="ECO:0000259" key="8">
    <source>
        <dbReference type="PROSITE" id="PS50110"/>
    </source>
</evidence>
<dbReference type="Proteomes" id="UP000256650">
    <property type="component" value="Unassembled WGS sequence"/>
</dbReference>
<accession>A0A3D8IEN8</accession>
<dbReference type="Pfam" id="PF00486">
    <property type="entry name" value="Trans_reg_C"/>
    <property type="match status" value="1"/>
</dbReference>
<feature type="modified residue" description="4-aspartylphosphate" evidence="6">
    <location>
        <position position="53"/>
    </location>
</feature>
<protein>
    <submittedName>
        <fullName evidence="10">Two-component system response regulator</fullName>
    </submittedName>
</protein>
<dbReference type="GO" id="GO:0032993">
    <property type="term" value="C:protein-DNA complex"/>
    <property type="evidence" value="ECO:0007669"/>
    <property type="project" value="TreeGrafter"/>
</dbReference>
<dbReference type="SUPFAM" id="SSF46894">
    <property type="entry name" value="C-terminal effector domain of the bipartite response regulators"/>
    <property type="match status" value="1"/>
</dbReference>
<dbReference type="InterPro" id="IPR039420">
    <property type="entry name" value="WalR-like"/>
</dbReference>
<evidence type="ECO:0000256" key="3">
    <source>
        <dbReference type="ARBA" id="ARBA00023015"/>
    </source>
</evidence>
<sequence>MKAKVLLLEDDMVLQEIIAECLEEEGYAVVCCSDGTEAMDKVYEEHFDILLLDVMVSGQNGFEALRSIRQSGKEIPAIFITALNSLKELEVGFKSGCDDYLRKPFELSELLLRMEAQLKHCKKLDIFEFGNGYCFDCAEEILYYQGNIVNLPTKERELLKILLQNEGHFVGLEQIYSALWNYDKEPSELSLRVYIKNLRRIIGKDNILTRRGEGYCYQPSNMRE</sequence>
<dbReference type="OrthoDB" id="8912111at2"/>
<dbReference type="GO" id="GO:0006355">
    <property type="term" value="P:regulation of DNA-templated transcription"/>
    <property type="evidence" value="ECO:0007669"/>
    <property type="project" value="InterPro"/>
</dbReference>
<dbReference type="AlphaFoldDB" id="A0A3D8IEN8"/>
<keyword evidence="1 6" id="KW-0597">Phosphoprotein</keyword>
<dbReference type="GO" id="GO:0005829">
    <property type="term" value="C:cytosol"/>
    <property type="evidence" value="ECO:0007669"/>
    <property type="project" value="TreeGrafter"/>
</dbReference>
<dbReference type="InterPro" id="IPR011006">
    <property type="entry name" value="CheY-like_superfamily"/>
</dbReference>
<dbReference type="InterPro" id="IPR036388">
    <property type="entry name" value="WH-like_DNA-bd_sf"/>
</dbReference>
<comment type="caution">
    <text evidence="10">The sequence shown here is derived from an EMBL/GenBank/DDBJ whole genome shotgun (WGS) entry which is preliminary data.</text>
</comment>
<evidence type="ECO:0000313" key="11">
    <source>
        <dbReference type="Proteomes" id="UP000256650"/>
    </source>
</evidence>
<evidence type="ECO:0000256" key="1">
    <source>
        <dbReference type="ARBA" id="ARBA00022553"/>
    </source>
</evidence>
<dbReference type="CDD" id="cd00383">
    <property type="entry name" value="trans_reg_C"/>
    <property type="match status" value="1"/>
</dbReference>
<evidence type="ECO:0000256" key="5">
    <source>
        <dbReference type="ARBA" id="ARBA00023163"/>
    </source>
</evidence>
<dbReference type="RefSeq" id="WP_115551545.1">
    <property type="nucleotide sequence ID" value="NZ_CAONBV010000022.1"/>
</dbReference>
<evidence type="ECO:0000256" key="7">
    <source>
        <dbReference type="PROSITE-ProRule" id="PRU01091"/>
    </source>
</evidence>
<dbReference type="EMBL" id="NXLS01000004">
    <property type="protein sequence ID" value="RDU63011.1"/>
    <property type="molecule type" value="Genomic_DNA"/>
</dbReference>
<dbReference type="PANTHER" id="PTHR48111:SF1">
    <property type="entry name" value="TWO-COMPONENT RESPONSE REGULATOR ORR33"/>
    <property type="match status" value="1"/>
</dbReference>
<dbReference type="CDD" id="cd17574">
    <property type="entry name" value="REC_OmpR"/>
    <property type="match status" value="1"/>
</dbReference>
<dbReference type="SMART" id="SM00448">
    <property type="entry name" value="REC"/>
    <property type="match status" value="1"/>
</dbReference>
<evidence type="ECO:0000256" key="6">
    <source>
        <dbReference type="PROSITE-ProRule" id="PRU00169"/>
    </source>
</evidence>
<feature type="domain" description="OmpR/PhoB-type" evidence="9">
    <location>
        <begin position="124"/>
        <end position="219"/>
    </location>
</feature>
<keyword evidence="11" id="KW-1185">Reference proteome</keyword>
<dbReference type="InterPro" id="IPR001789">
    <property type="entry name" value="Sig_transdc_resp-reg_receiver"/>
</dbReference>
<name>A0A3D8IEN8_9HELI</name>
<reference evidence="10 11" key="1">
    <citation type="submission" date="2018-04" db="EMBL/GenBank/DDBJ databases">
        <title>Novel Campyloabacter and Helicobacter Species and Strains.</title>
        <authorList>
            <person name="Mannion A.J."/>
            <person name="Shen Z."/>
            <person name="Fox J.G."/>
        </authorList>
    </citation>
    <scope>NUCLEOTIDE SEQUENCE [LARGE SCALE GENOMIC DNA]</scope>
    <source>
        <strain evidence="10 11">MIT 99-5101</strain>
    </source>
</reference>
<feature type="DNA-binding region" description="OmpR/PhoB-type" evidence="7">
    <location>
        <begin position="124"/>
        <end position="219"/>
    </location>
</feature>
<evidence type="ECO:0000259" key="9">
    <source>
        <dbReference type="PROSITE" id="PS51755"/>
    </source>
</evidence>
<dbReference type="Gene3D" id="3.40.50.2300">
    <property type="match status" value="1"/>
</dbReference>
<gene>
    <name evidence="10" type="ORF">CQA43_05150</name>
</gene>
<dbReference type="InterPro" id="IPR016032">
    <property type="entry name" value="Sig_transdc_resp-reg_C-effctor"/>
</dbReference>
<keyword evidence="2" id="KW-0902">Two-component regulatory system</keyword>
<keyword evidence="5" id="KW-0804">Transcription</keyword>
<dbReference type="GO" id="GO:0000976">
    <property type="term" value="F:transcription cis-regulatory region binding"/>
    <property type="evidence" value="ECO:0007669"/>
    <property type="project" value="TreeGrafter"/>
</dbReference>